<feature type="domain" description="Trimeric autotransporter adhesin YadA-like stalk" evidence="12">
    <location>
        <begin position="255"/>
        <end position="295"/>
    </location>
</feature>
<dbReference type="GO" id="GO:0009986">
    <property type="term" value="C:cell surface"/>
    <property type="evidence" value="ECO:0007669"/>
    <property type="project" value="UniProtKB-SubCell"/>
</dbReference>
<dbReference type="InterPro" id="IPR037174">
    <property type="entry name" value="Trimeric_adhesin"/>
</dbReference>
<keyword evidence="7" id="KW-0732">Signal</keyword>
<comment type="similarity">
    <text evidence="3">Belongs to the autotransporter-2 (AT-2) (TC 1.B.40) family.</text>
</comment>
<evidence type="ECO:0000313" key="14">
    <source>
        <dbReference type="Proteomes" id="UP000276010"/>
    </source>
</evidence>
<dbReference type="Pfam" id="PF05662">
    <property type="entry name" value="YadA_stalk"/>
    <property type="match status" value="6"/>
</dbReference>
<dbReference type="InterPro" id="IPR045584">
    <property type="entry name" value="Pilin-like"/>
</dbReference>
<dbReference type="AlphaFoldDB" id="A0A426FH06"/>
<dbReference type="GO" id="GO:0009279">
    <property type="term" value="C:cell outer membrane"/>
    <property type="evidence" value="ECO:0007669"/>
    <property type="project" value="UniProtKB-SubCell"/>
</dbReference>
<organism evidence="13 14">
    <name type="scientific">Bibersteinia trehalosi</name>
    <name type="common">Pasteurella trehalosi</name>
    <dbReference type="NCBI Taxonomy" id="47735"/>
    <lineage>
        <taxon>Bacteria</taxon>
        <taxon>Pseudomonadati</taxon>
        <taxon>Pseudomonadota</taxon>
        <taxon>Gammaproteobacteria</taxon>
        <taxon>Pasteurellales</taxon>
        <taxon>Pasteurellaceae</taxon>
        <taxon>Bibersteinia</taxon>
    </lineage>
</organism>
<evidence type="ECO:0000256" key="10">
    <source>
        <dbReference type="ARBA" id="ARBA00023237"/>
    </source>
</evidence>
<protein>
    <recommendedName>
        <fullName evidence="15">Adhesin</fullName>
    </recommendedName>
</protein>
<evidence type="ECO:0000256" key="7">
    <source>
        <dbReference type="ARBA" id="ARBA00022729"/>
    </source>
</evidence>
<evidence type="ECO:0000256" key="1">
    <source>
        <dbReference type="ARBA" id="ARBA00004241"/>
    </source>
</evidence>
<dbReference type="Pfam" id="PF03895">
    <property type="entry name" value="YadA_anchor"/>
    <property type="match status" value="1"/>
</dbReference>
<evidence type="ECO:0000259" key="11">
    <source>
        <dbReference type="Pfam" id="PF03895"/>
    </source>
</evidence>
<keyword evidence="8" id="KW-0653">Protein transport</keyword>
<evidence type="ECO:0000256" key="9">
    <source>
        <dbReference type="ARBA" id="ARBA00023136"/>
    </source>
</evidence>
<evidence type="ECO:0000256" key="4">
    <source>
        <dbReference type="ARBA" id="ARBA00022448"/>
    </source>
</evidence>
<evidence type="ECO:0008006" key="15">
    <source>
        <dbReference type="Google" id="ProtNLM"/>
    </source>
</evidence>
<proteinExistence type="inferred from homology"/>
<keyword evidence="4" id="KW-0813">Transport</keyword>
<feature type="domain" description="Trimeric autotransporter adhesin YadA-like stalk" evidence="12">
    <location>
        <begin position="473"/>
        <end position="511"/>
    </location>
</feature>
<dbReference type="GO" id="GO:0015031">
    <property type="term" value="P:protein transport"/>
    <property type="evidence" value="ECO:0007669"/>
    <property type="project" value="UniProtKB-KW"/>
</dbReference>
<accession>A0A426FH06</accession>
<keyword evidence="5" id="KW-1134">Transmembrane beta strand</keyword>
<evidence type="ECO:0000256" key="5">
    <source>
        <dbReference type="ARBA" id="ARBA00022452"/>
    </source>
</evidence>
<dbReference type="Gene3D" id="3.90.1780.10">
    <property type="entry name" value="Trimeric adhesin"/>
    <property type="match status" value="2"/>
</dbReference>
<evidence type="ECO:0000259" key="12">
    <source>
        <dbReference type="Pfam" id="PF05662"/>
    </source>
</evidence>
<keyword evidence="10" id="KW-0998">Cell outer membrane</keyword>
<gene>
    <name evidence="13" type="ORF">EIM44_08025</name>
</gene>
<dbReference type="InterPro" id="IPR011049">
    <property type="entry name" value="Serralysin-like_metalloprot_C"/>
</dbReference>
<reference evidence="13 14" key="1">
    <citation type="submission" date="2018-11" db="EMBL/GenBank/DDBJ databases">
        <title>Whole genome sequence of Bibersteinia trehalosi strain OADDL-BT1 an multidrug resistant pathogen isolate.</title>
        <authorList>
            <person name="Couger M."/>
            <person name="Ramachandran A."/>
        </authorList>
    </citation>
    <scope>NUCLEOTIDE SEQUENCE [LARGE SCALE GENOMIC DNA]</scope>
    <source>
        <strain evidence="13 14">OADDL-BT1</strain>
    </source>
</reference>
<dbReference type="InterPro" id="IPR008635">
    <property type="entry name" value="Coiled_stalk_dom"/>
</dbReference>
<keyword evidence="6" id="KW-0812">Transmembrane</keyword>
<comment type="caution">
    <text evidence="13">The sequence shown here is derived from an EMBL/GenBank/DDBJ whole genome shotgun (WGS) entry which is preliminary data.</text>
</comment>
<comment type="subcellular location">
    <subcellularLocation>
        <location evidence="2">Cell outer membrane</location>
    </subcellularLocation>
    <subcellularLocation>
        <location evidence="1">Cell surface</location>
    </subcellularLocation>
</comment>
<sequence length="976" mass="99009">MNLGNGTVNVNNSTISHVAPGVNGTDAVNVDQLEKVNATANAGWTISTNTGDKSYVVKPNATVDLRNADGNIVISQENGNITFGLNSTISVGGKDGKDGQISAKGADGKDGVSIYGNGTIGINGKDGVNASMTVAEGKHGLDGKDGETMTRVVYTDANGTTHEIATLDDGLKFKGDTGNEIAKKLGETLEILGRASVNAAVTDKNLRIDNENGVLVVKMARELQEINSISNNNGTTITLGDADNRNVVNVNNATVTNVANATNATDAVNLQQLNASRTAVENGNHVRVSTTTNADGSTNYIVNANHTAVEAGNNVNLASSTDGNGLTTYNVSVEGDLTNITSISNANTTISLGNNSVDVGGATITNVSNATNGTDAVNLNQLNASRSYVQAGNYTSVTSTTNTDGSTTYTVNAEKSVVEAGTNVNVATTTSGDGLTTYKVSVEGDLSNISSISNGNTSISLNDGTINVNNATITNVKAGVNGTDAVNVDQLEKVNATANAGWNITTNNATDSHNVKPNAAVDLNNGDGNIVITQNAGNITFDLASNLTNISNIGNGNGTNISLNDGDISVNNATISNVANGTNASDAVNLSQLKASRSGVEAGNYTTVTSTTNADGSTVYTVNAEKTVVEAGNNIAITSTTTAKGLTTYTVGVTTGDISPTTNGSVIANTTNGNIATVGDIANAINNSGWNIALTDGSSELINPGDMVNFVNGSGTTATVNKNNRGGVDISFNVNTANAPTINQNGSVAMPADGSGYVNATTLAQTVNSIAWNVNSTVVEGSTGKVTEGSDTTASQVKAGNTVNVNAGNNIEITRNGNNIAIATSMDPVFNTVQIGGNNGVKLSVNTAEDGVKELSVGTIDAPTRITNVAPGQNGTDAVNVNQLKGAIGNVNNHINKVDKNLRAGIAGATATAGLYHATLPGKSMVSAGAGTFKGESALAVGYSRLSDNGKIGVKFSLNTNTRGDTGAAASVGYQW</sequence>
<dbReference type="Proteomes" id="UP000276010">
    <property type="component" value="Unassembled WGS sequence"/>
</dbReference>
<dbReference type="Gene3D" id="3.30.1300.30">
    <property type="entry name" value="GSPII I/J protein-like"/>
    <property type="match status" value="1"/>
</dbReference>
<feature type="domain" description="Trimeric autotransporter adhesin YadA-like C-terminal membrane anchor" evidence="11">
    <location>
        <begin position="918"/>
        <end position="976"/>
    </location>
</feature>
<dbReference type="STRING" id="1263831.F543_16380"/>
<evidence type="ECO:0000313" key="13">
    <source>
        <dbReference type="EMBL" id="RRN02325.1"/>
    </source>
</evidence>
<keyword evidence="9" id="KW-0472">Membrane</keyword>
<evidence type="ECO:0000256" key="3">
    <source>
        <dbReference type="ARBA" id="ARBA00005848"/>
    </source>
</evidence>
<evidence type="ECO:0000256" key="8">
    <source>
        <dbReference type="ARBA" id="ARBA00022927"/>
    </source>
</evidence>
<evidence type="ECO:0000256" key="6">
    <source>
        <dbReference type="ARBA" id="ARBA00022692"/>
    </source>
</evidence>
<name>A0A426FH06_BIBTR</name>
<feature type="domain" description="Trimeric autotransporter adhesin YadA-like stalk" evidence="12">
    <location>
        <begin position="364"/>
        <end position="393"/>
    </location>
</feature>
<evidence type="ECO:0000256" key="2">
    <source>
        <dbReference type="ARBA" id="ARBA00004442"/>
    </source>
</evidence>
<dbReference type="Gene3D" id="6.20.50.100">
    <property type="match status" value="2"/>
</dbReference>
<dbReference type="SUPFAM" id="SSF54523">
    <property type="entry name" value="Pili subunits"/>
    <property type="match status" value="1"/>
</dbReference>
<feature type="domain" description="Trimeric autotransporter adhesin YadA-like stalk" evidence="12">
    <location>
        <begin position="575"/>
        <end position="611"/>
    </location>
</feature>
<dbReference type="InterPro" id="IPR005594">
    <property type="entry name" value="YadA_C"/>
</dbReference>
<dbReference type="EMBL" id="RRUC01000035">
    <property type="protein sequence ID" value="RRN02325.1"/>
    <property type="molecule type" value="Genomic_DNA"/>
</dbReference>
<feature type="domain" description="Trimeric autotransporter adhesin YadA-like stalk" evidence="12">
    <location>
        <begin position="15"/>
        <end position="53"/>
    </location>
</feature>
<feature type="domain" description="Trimeric autotransporter adhesin YadA-like stalk" evidence="12">
    <location>
        <begin position="865"/>
        <end position="904"/>
    </location>
</feature>
<dbReference type="SUPFAM" id="SSF101967">
    <property type="entry name" value="Adhesin YadA, collagen-binding domain"/>
    <property type="match status" value="1"/>
</dbReference>